<feature type="transmembrane region" description="Helical" evidence="7">
    <location>
        <begin position="547"/>
        <end position="566"/>
    </location>
</feature>
<keyword evidence="3 7" id="KW-0812">Transmembrane</keyword>
<feature type="transmembrane region" description="Helical" evidence="7">
    <location>
        <begin position="148"/>
        <end position="172"/>
    </location>
</feature>
<reference evidence="8" key="1">
    <citation type="submission" date="2023-07" db="EMBL/GenBank/DDBJ databases">
        <title>A chromosome-level genome assembly of Lolium multiflorum.</title>
        <authorList>
            <person name="Chen Y."/>
            <person name="Copetti D."/>
            <person name="Kolliker R."/>
            <person name="Studer B."/>
        </authorList>
    </citation>
    <scope>NUCLEOTIDE SEQUENCE</scope>
    <source>
        <strain evidence="8">02402/16</strain>
        <tissue evidence="8">Leaf</tissue>
    </source>
</reference>
<proteinExistence type="inferred from homology"/>
<dbReference type="EMBL" id="JAUUTY010000004">
    <property type="protein sequence ID" value="KAK1645197.1"/>
    <property type="molecule type" value="Genomic_DNA"/>
</dbReference>
<keyword evidence="5 7" id="KW-0472">Membrane</keyword>
<feature type="transmembrane region" description="Helical" evidence="7">
    <location>
        <begin position="88"/>
        <end position="106"/>
    </location>
</feature>
<name>A0AAD8W8X6_LOLMU</name>
<evidence type="ECO:0000256" key="1">
    <source>
        <dbReference type="ARBA" id="ARBA00004141"/>
    </source>
</evidence>
<dbReference type="InterPro" id="IPR036259">
    <property type="entry name" value="MFS_trans_sf"/>
</dbReference>
<evidence type="ECO:0000256" key="4">
    <source>
        <dbReference type="ARBA" id="ARBA00022989"/>
    </source>
</evidence>
<feature type="transmembrane region" description="Helical" evidence="7">
    <location>
        <begin position="218"/>
        <end position="238"/>
    </location>
</feature>
<protein>
    <submittedName>
        <fullName evidence="8">Uncharacterized protein</fullName>
    </submittedName>
</protein>
<feature type="transmembrane region" description="Helical" evidence="7">
    <location>
        <begin position="339"/>
        <end position="357"/>
    </location>
</feature>
<evidence type="ECO:0000256" key="5">
    <source>
        <dbReference type="ARBA" id="ARBA00023136"/>
    </source>
</evidence>
<feature type="transmembrane region" description="Helical" evidence="7">
    <location>
        <begin position="47"/>
        <end position="68"/>
    </location>
</feature>
<organism evidence="8 9">
    <name type="scientific">Lolium multiflorum</name>
    <name type="common">Italian ryegrass</name>
    <name type="synonym">Lolium perenne subsp. multiflorum</name>
    <dbReference type="NCBI Taxonomy" id="4521"/>
    <lineage>
        <taxon>Eukaryota</taxon>
        <taxon>Viridiplantae</taxon>
        <taxon>Streptophyta</taxon>
        <taxon>Embryophyta</taxon>
        <taxon>Tracheophyta</taxon>
        <taxon>Spermatophyta</taxon>
        <taxon>Magnoliopsida</taxon>
        <taxon>Liliopsida</taxon>
        <taxon>Poales</taxon>
        <taxon>Poaceae</taxon>
        <taxon>BOP clade</taxon>
        <taxon>Pooideae</taxon>
        <taxon>Poodae</taxon>
        <taxon>Poeae</taxon>
        <taxon>Poeae Chloroplast Group 2 (Poeae type)</taxon>
        <taxon>Loliodinae</taxon>
        <taxon>Loliinae</taxon>
        <taxon>Lolium</taxon>
    </lineage>
</organism>
<dbReference type="AlphaFoldDB" id="A0AAD8W8X6"/>
<feature type="transmembrane region" description="Helical" evidence="7">
    <location>
        <begin position="377"/>
        <end position="399"/>
    </location>
</feature>
<feature type="transmembrane region" description="Helical" evidence="7">
    <location>
        <begin position="468"/>
        <end position="490"/>
    </location>
</feature>
<evidence type="ECO:0000256" key="6">
    <source>
        <dbReference type="SAM" id="MobiDB-lite"/>
    </source>
</evidence>
<feature type="region of interest" description="Disordered" evidence="6">
    <location>
        <begin position="1"/>
        <end position="22"/>
    </location>
</feature>
<feature type="transmembrane region" description="Helical" evidence="7">
    <location>
        <begin position="420"/>
        <end position="439"/>
    </location>
</feature>
<evidence type="ECO:0000313" key="8">
    <source>
        <dbReference type="EMBL" id="KAK1645197.1"/>
    </source>
</evidence>
<comment type="caution">
    <text evidence="8">The sequence shown here is derived from an EMBL/GenBank/DDBJ whole genome shotgun (WGS) entry which is preliminary data.</text>
</comment>
<dbReference type="Pfam" id="PF00854">
    <property type="entry name" value="PTR2"/>
    <property type="match status" value="1"/>
</dbReference>
<dbReference type="GO" id="GO:0016020">
    <property type="term" value="C:membrane"/>
    <property type="evidence" value="ECO:0007669"/>
    <property type="project" value="UniProtKB-SubCell"/>
</dbReference>
<sequence>MEAADEESPLLHLQPDHQDVGSEYTSDGTIDISGQPALKRNTGNWRACYMILGVEFCECVAFFAIAANLVTYLTTVLHESKVTAAQNVSAWVGACFLTPLIGAFLGDTYLGRYWTMVVSLPVSTIGILVLTVSASVPTSYYRAGVHRAVVYLALYLVALGSGGIKPCTSAFGADQFDSGDPMELQKKGSFFNWYYFLISLGSLLSGTVLVWLQNNVGWGISFAIPAVLMILGLAVLVGGSRVYRFRKLGASPFKSICQVVVAAVRKWHVQLPDDISLLYELTNSSSPAESSQKIQHTNQFRFLDKAAIVLPQLDKTSKMLPMCSWSLCTVTQVEELKTLLRMFPVWASFMIFYAVGGQTTSTFIEQGMVMDNHVGPFAIPPASLSTVSVLSALIWVYIYETVLVPLARRYTGKEKGFSQTQRLGIGFALSMLTMVYSAILEMKRLTNAQASGMSGRNMPVPMSILWQAPSYILTGAAGVFAGIGMMEFFYDQAPYTMKSLCAAFAQLAVASGSYFNTIIFGVVAAATTRGGAPGWIPDNLNEGHLDYFFWMMAALSLLNLAQFVHYSMRYTVKTTS</sequence>
<dbReference type="Gene3D" id="1.20.1250.20">
    <property type="entry name" value="MFS general substrate transporter like domains"/>
    <property type="match status" value="1"/>
</dbReference>
<evidence type="ECO:0000256" key="2">
    <source>
        <dbReference type="ARBA" id="ARBA00005982"/>
    </source>
</evidence>
<accession>A0AAD8W8X6</accession>
<gene>
    <name evidence="8" type="ORF">QYE76_063002</name>
</gene>
<evidence type="ECO:0000256" key="7">
    <source>
        <dbReference type="SAM" id="Phobius"/>
    </source>
</evidence>
<keyword evidence="9" id="KW-1185">Reference proteome</keyword>
<dbReference type="Proteomes" id="UP001231189">
    <property type="component" value="Unassembled WGS sequence"/>
</dbReference>
<feature type="transmembrane region" description="Helical" evidence="7">
    <location>
        <begin position="502"/>
        <end position="527"/>
    </location>
</feature>
<evidence type="ECO:0000256" key="3">
    <source>
        <dbReference type="ARBA" id="ARBA00022692"/>
    </source>
</evidence>
<dbReference type="InterPro" id="IPR000109">
    <property type="entry name" value="POT_fam"/>
</dbReference>
<evidence type="ECO:0000313" key="9">
    <source>
        <dbReference type="Proteomes" id="UP001231189"/>
    </source>
</evidence>
<dbReference type="SUPFAM" id="SSF103473">
    <property type="entry name" value="MFS general substrate transporter"/>
    <property type="match status" value="1"/>
</dbReference>
<dbReference type="GO" id="GO:0022857">
    <property type="term" value="F:transmembrane transporter activity"/>
    <property type="evidence" value="ECO:0007669"/>
    <property type="project" value="InterPro"/>
</dbReference>
<keyword evidence="4 7" id="KW-1133">Transmembrane helix</keyword>
<feature type="transmembrane region" description="Helical" evidence="7">
    <location>
        <begin position="193"/>
        <end position="212"/>
    </location>
</feature>
<feature type="transmembrane region" description="Helical" evidence="7">
    <location>
        <begin position="113"/>
        <end position="136"/>
    </location>
</feature>
<dbReference type="PANTHER" id="PTHR11654">
    <property type="entry name" value="OLIGOPEPTIDE TRANSPORTER-RELATED"/>
    <property type="match status" value="1"/>
</dbReference>
<comment type="similarity">
    <text evidence="2">Belongs to the major facilitator superfamily. Proton-dependent oligopeptide transporter (POT/PTR) (TC 2.A.17) family.</text>
</comment>
<comment type="subcellular location">
    <subcellularLocation>
        <location evidence="1">Membrane</location>
        <topology evidence="1">Multi-pass membrane protein</topology>
    </subcellularLocation>
</comment>